<dbReference type="EMBL" id="GBEZ01027315">
    <property type="protein sequence ID" value="JAC59984.1"/>
    <property type="molecule type" value="Transcribed_RNA"/>
</dbReference>
<proteinExistence type="predicted"/>
<evidence type="ECO:0000256" key="1">
    <source>
        <dbReference type="SAM" id="MobiDB-lite"/>
    </source>
</evidence>
<gene>
    <name evidence="2" type="ORF">TSPGSL018_30131</name>
</gene>
<accession>A0A061QNI3</accession>
<dbReference type="AlphaFoldDB" id="A0A061QNI3"/>
<evidence type="ECO:0000313" key="2">
    <source>
        <dbReference type="EMBL" id="JAC59984.1"/>
    </source>
</evidence>
<feature type="region of interest" description="Disordered" evidence="1">
    <location>
        <begin position="1"/>
        <end position="33"/>
    </location>
</feature>
<reference evidence="2" key="1">
    <citation type="submission" date="2014-05" db="EMBL/GenBank/DDBJ databases">
        <title>The transcriptome of the halophilic microalga Tetraselmis sp. GSL018 isolated from the Great Salt Lake, Utah.</title>
        <authorList>
            <person name="Jinkerson R.E."/>
            <person name="D'Adamo S."/>
            <person name="Posewitz M.C."/>
        </authorList>
    </citation>
    <scope>NUCLEOTIDE SEQUENCE</scope>
    <source>
        <strain evidence="2">GSL018</strain>
    </source>
</reference>
<name>A0A061QNI3_9CHLO</name>
<feature type="compositionally biased region" description="Low complexity" evidence="1">
    <location>
        <begin position="1"/>
        <end position="11"/>
    </location>
</feature>
<feature type="non-terminal residue" evidence="2">
    <location>
        <position position="33"/>
    </location>
</feature>
<organism evidence="2">
    <name type="scientific">Tetraselmis sp. GSL018</name>
    <dbReference type="NCBI Taxonomy" id="582737"/>
    <lineage>
        <taxon>Eukaryota</taxon>
        <taxon>Viridiplantae</taxon>
        <taxon>Chlorophyta</taxon>
        <taxon>core chlorophytes</taxon>
        <taxon>Chlorodendrophyceae</taxon>
        <taxon>Chlorodendrales</taxon>
        <taxon>Chlorodendraceae</taxon>
        <taxon>Tetraselmis</taxon>
    </lineage>
</organism>
<sequence length="33" mass="3214">MGAAAAQGGRPPAEPPAECLGWLNPNEGPVALA</sequence>
<protein>
    <submittedName>
        <fullName evidence="2">Hspb1-associated protein 1-like</fullName>
    </submittedName>
</protein>